<keyword evidence="1" id="KW-0472">Membrane</keyword>
<dbReference type="EMBL" id="JALLPJ020000396">
    <property type="protein sequence ID" value="KAL3793376.1"/>
    <property type="molecule type" value="Genomic_DNA"/>
</dbReference>
<dbReference type="SUPFAM" id="SSF52540">
    <property type="entry name" value="P-loop containing nucleoside triphosphate hydrolases"/>
    <property type="match status" value="1"/>
</dbReference>
<evidence type="ECO:0000313" key="2">
    <source>
        <dbReference type="EMBL" id="KAL3793376.1"/>
    </source>
</evidence>
<sequence>MKQRQLVLPLVVTIVAIVILQIRYDHLLAIHTFVVENKPNRFKRNRRIDPLVNRWQHKFRDRDGYLFFKHIRKAGGTTMRYYLYQVLKYHDNPRAISDFIRNVNPERINAQFWNNLAKVSNLGEVELQMVKSALRNLNSNKTANSMTNNRYQIHYAEQEFSAMDWQCSMVDPRWKNTLSVIVLRHPIERHLSEFFYSGPGSSLGLDVKKLYGDESDKYRNRVKNKLIEELPNWLNETGADRRSLGWYFGRYYTDNFQLRALAGCAHGDCLHAKQLTDAENTTILEGLEDYLNVTSSPSNGACTMYFNEKVKIIEPCRSFGRTGKGKFQALCPRGCDSPCRYPVAAWGSVQRDDLTRAITALNSYDAVFLTETLDHDDQSALLADMMGVPQNASFSLGSKNTKTKKTNEREKTHFYRDLLLKLTLTQLYDQIHEENILEIELFDHAVELNQQLTRQWKKESGWEQ</sequence>
<dbReference type="InterPro" id="IPR005331">
    <property type="entry name" value="Sulfotransferase"/>
</dbReference>
<feature type="transmembrane region" description="Helical" evidence="1">
    <location>
        <begin position="7"/>
        <end position="24"/>
    </location>
</feature>
<comment type="caution">
    <text evidence="2">The sequence shown here is derived from an EMBL/GenBank/DDBJ whole genome shotgun (WGS) entry which is preliminary data.</text>
</comment>
<dbReference type="InterPro" id="IPR027417">
    <property type="entry name" value="P-loop_NTPase"/>
</dbReference>
<proteinExistence type="predicted"/>
<evidence type="ECO:0000256" key="1">
    <source>
        <dbReference type="SAM" id="Phobius"/>
    </source>
</evidence>
<dbReference type="AlphaFoldDB" id="A0ABD3Q0A2"/>
<accession>A0ABD3Q0A2</accession>
<gene>
    <name evidence="2" type="ORF">ACHAWO_002577</name>
</gene>
<evidence type="ECO:0000313" key="3">
    <source>
        <dbReference type="Proteomes" id="UP001530400"/>
    </source>
</evidence>
<dbReference type="Proteomes" id="UP001530400">
    <property type="component" value="Unassembled WGS sequence"/>
</dbReference>
<protein>
    <recommendedName>
        <fullName evidence="4">Sulfotransferase</fullName>
    </recommendedName>
</protein>
<keyword evidence="1" id="KW-1133">Transmembrane helix</keyword>
<organism evidence="2 3">
    <name type="scientific">Cyclotella atomus</name>
    <dbReference type="NCBI Taxonomy" id="382360"/>
    <lineage>
        <taxon>Eukaryota</taxon>
        <taxon>Sar</taxon>
        <taxon>Stramenopiles</taxon>
        <taxon>Ochrophyta</taxon>
        <taxon>Bacillariophyta</taxon>
        <taxon>Coscinodiscophyceae</taxon>
        <taxon>Thalassiosirophycidae</taxon>
        <taxon>Stephanodiscales</taxon>
        <taxon>Stephanodiscaceae</taxon>
        <taxon>Cyclotella</taxon>
    </lineage>
</organism>
<reference evidence="2 3" key="1">
    <citation type="submission" date="2024-10" db="EMBL/GenBank/DDBJ databases">
        <title>Updated reference genomes for cyclostephanoid diatoms.</title>
        <authorList>
            <person name="Roberts W.R."/>
            <person name="Alverson A.J."/>
        </authorList>
    </citation>
    <scope>NUCLEOTIDE SEQUENCE [LARGE SCALE GENOMIC DNA]</scope>
    <source>
        <strain evidence="2 3">AJA010-31</strain>
    </source>
</reference>
<dbReference type="Gene3D" id="3.40.50.300">
    <property type="entry name" value="P-loop containing nucleotide triphosphate hydrolases"/>
    <property type="match status" value="1"/>
</dbReference>
<keyword evidence="1" id="KW-0812">Transmembrane</keyword>
<name>A0ABD3Q0A2_9STRA</name>
<dbReference type="Pfam" id="PF03567">
    <property type="entry name" value="Sulfotransfer_2"/>
    <property type="match status" value="1"/>
</dbReference>
<keyword evidence="3" id="KW-1185">Reference proteome</keyword>
<evidence type="ECO:0008006" key="4">
    <source>
        <dbReference type="Google" id="ProtNLM"/>
    </source>
</evidence>